<dbReference type="PANTHER" id="PTHR48107">
    <property type="entry name" value="NADPH-DEPENDENT ALDEHYDE REDUCTASE-LIKE PROTEIN, CHLOROPLASTIC-RELATED"/>
    <property type="match status" value="1"/>
</dbReference>
<dbReference type="PANTHER" id="PTHR48107:SF7">
    <property type="entry name" value="RE15974P"/>
    <property type="match status" value="1"/>
</dbReference>
<dbReference type="AlphaFoldDB" id="A0A3E2H1F5"/>
<sequence length="250" mass="26627">MSGVLAGKTAVITGASKGIGRACALALGKKGANVVVNYLSNAKMAEDVVNEIGASRAITIKADVSTLSGIKELVSQTVSRFNKIDILLLNAGLLVQNGSLEDTEEEQFDRLYATNVKGPYFLVKEAVKHIPEGGRIIFFSTSITALSTVTPNYLLYTSTKGAIEQMSRILAKDLGRRQITVNTISPGPTGTDGFYEGKNEAVLKMISSWNPLNRIGTVEEIANVITFIASPDSSWLNGQNVRVNGGMTVG</sequence>
<dbReference type="Proteomes" id="UP000258309">
    <property type="component" value="Unassembled WGS sequence"/>
</dbReference>
<dbReference type="FunFam" id="3.40.50.720:FF:000084">
    <property type="entry name" value="Short-chain dehydrogenase reductase"/>
    <property type="match status" value="1"/>
</dbReference>
<keyword evidence="5" id="KW-1185">Reference proteome</keyword>
<dbReference type="OrthoDB" id="47007at2759"/>
<dbReference type="STRING" id="5539.A0A3E2H1F5"/>
<organism evidence="4 5">
    <name type="scientific">Scytalidium lignicola</name>
    <name type="common">Hyphomycete</name>
    <dbReference type="NCBI Taxonomy" id="5539"/>
    <lineage>
        <taxon>Eukaryota</taxon>
        <taxon>Fungi</taxon>
        <taxon>Dikarya</taxon>
        <taxon>Ascomycota</taxon>
        <taxon>Pezizomycotina</taxon>
        <taxon>Leotiomycetes</taxon>
        <taxon>Leotiomycetes incertae sedis</taxon>
        <taxon>Scytalidium</taxon>
    </lineage>
</organism>
<comment type="caution">
    <text evidence="4">The sequence shown here is derived from an EMBL/GenBank/DDBJ whole genome shotgun (WGS) entry which is preliminary data.</text>
</comment>
<dbReference type="Gene3D" id="3.40.50.720">
    <property type="entry name" value="NAD(P)-binding Rossmann-like Domain"/>
    <property type="match status" value="1"/>
</dbReference>
<evidence type="ECO:0000256" key="1">
    <source>
        <dbReference type="ARBA" id="ARBA00006484"/>
    </source>
</evidence>
<keyword evidence="2" id="KW-0521">NADP</keyword>
<dbReference type="SUPFAM" id="SSF51735">
    <property type="entry name" value="NAD(P)-binding Rossmann-fold domains"/>
    <property type="match status" value="1"/>
</dbReference>
<dbReference type="EMBL" id="NCSJ02000241">
    <property type="protein sequence ID" value="RFU26793.1"/>
    <property type="molecule type" value="Genomic_DNA"/>
</dbReference>
<comment type="similarity">
    <text evidence="1">Belongs to the short-chain dehydrogenases/reductases (SDR) family.</text>
</comment>
<protein>
    <submittedName>
        <fullName evidence="4">Uncharacterized protein</fullName>
    </submittedName>
</protein>
<evidence type="ECO:0000256" key="2">
    <source>
        <dbReference type="ARBA" id="ARBA00022857"/>
    </source>
</evidence>
<dbReference type="InterPro" id="IPR002347">
    <property type="entry name" value="SDR_fam"/>
</dbReference>
<name>A0A3E2H1F5_SCYLI</name>
<dbReference type="GO" id="GO:0016614">
    <property type="term" value="F:oxidoreductase activity, acting on CH-OH group of donors"/>
    <property type="evidence" value="ECO:0007669"/>
    <property type="project" value="UniProtKB-ARBA"/>
</dbReference>
<accession>A0A3E2H1F5</accession>
<gene>
    <name evidence="4" type="ORF">B7463_g9540</name>
</gene>
<dbReference type="OMA" id="NFPYFVA"/>
<dbReference type="PRINTS" id="PR00081">
    <property type="entry name" value="GDHRDH"/>
</dbReference>
<feature type="non-terminal residue" evidence="4">
    <location>
        <position position="250"/>
    </location>
</feature>
<evidence type="ECO:0000313" key="5">
    <source>
        <dbReference type="Proteomes" id="UP000258309"/>
    </source>
</evidence>
<proteinExistence type="inferred from homology"/>
<evidence type="ECO:0000313" key="4">
    <source>
        <dbReference type="EMBL" id="RFU26793.1"/>
    </source>
</evidence>
<reference evidence="4 5" key="1">
    <citation type="submission" date="2018-05" db="EMBL/GenBank/DDBJ databases">
        <title>Draft genome sequence of Scytalidium lignicola DSM 105466, a ubiquitous saprotrophic fungus.</title>
        <authorList>
            <person name="Buettner E."/>
            <person name="Gebauer A.M."/>
            <person name="Hofrichter M."/>
            <person name="Liers C."/>
            <person name="Kellner H."/>
        </authorList>
    </citation>
    <scope>NUCLEOTIDE SEQUENCE [LARGE SCALE GENOMIC DNA]</scope>
    <source>
        <strain evidence="4 5">DSM 105466</strain>
    </source>
</reference>
<keyword evidence="3" id="KW-0560">Oxidoreductase</keyword>
<dbReference type="Pfam" id="PF13561">
    <property type="entry name" value="adh_short_C2"/>
    <property type="match status" value="1"/>
</dbReference>
<dbReference type="GO" id="GO:0009688">
    <property type="term" value="P:abscisic acid biosynthetic process"/>
    <property type="evidence" value="ECO:0007669"/>
    <property type="project" value="UniProtKB-ARBA"/>
</dbReference>
<dbReference type="InterPro" id="IPR036291">
    <property type="entry name" value="NAD(P)-bd_dom_sf"/>
</dbReference>
<dbReference type="InterPro" id="IPR020904">
    <property type="entry name" value="Sc_DH/Rdtase_CS"/>
</dbReference>
<evidence type="ECO:0000256" key="3">
    <source>
        <dbReference type="ARBA" id="ARBA00023002"/>
    </source>
</evidence>
<dbReference type="PROSITE" id="PS00061">
    <property type="entry name" value="ADH_SHORT"/>
    <property type="match status" value="1"/>
</dbReference>
<feature type="non-terminal residue" evidence="4">
    <location>
        <position position="1"/>
    </location>
</feature>